<evidence type="ECO:0000256" key="3">
    <source>
        <dbReference type="ARBA" id="ARBA00022763"/>
    </source>
</evidence>
<dbReference type="Pfam" id="PF03461">
    <property type="entry name" value="TRCF"/>
    <property type="match status" value="1"/>
</dbReference>
<dbReference type="Pfam" id="PF17757">
    <property type="entry name" value="UvrB_inter"/>
    <property type="match status" value="1"/>
</dbReference>
<evidence type="ECO:0000313" key="12">
    <source>
        <dbReference type="EMBL" id="TNC71657.1"/>
    </source>
</evidence>
<gene>
    <name evidence="9" type="primary">mfd</name>
    <name evidence="12" type="ORF">FHG71_10830</name>
</gene>
<reference evidence="12 13" key="1">
    <citation type="submission" date="2019-06" db="EMBL/GenBank/DDBJ databases">
        <authorList>
            <person name="Jiang L."/>
        </authorList>
    </citation>
    <scope>NUCLEOTIDE SEQUENCE [LARGE SCALE GENOMIC DNA]</scope>
    <source>
        <strain evidence="12 13">YIM 48858</strain>
    </source>
</reference>
<dbReference type="OrthoDB" id="9804325at2"/>
<evidence type="ECO:0000256" key="8">
    <source>
        <dbReference type="ARBA" id="ARBA00023204"/>
    </source>
</evidence>
<dbReference type="Pfam" id="PF00270">
    <property type="entry name" value="DEAD"/>
    <property type="match status" value="1"/>
</dbReference>
<keyword evidence="13" id="KW-1185">Reference proteome</keyword>
<dbReference type="SMART" id="SM00490">
    <property type="entry name" value="HELICc"/>
    <property type="match status" value="1"/>
</dbReference>
<dbReference type="InterPro" id="IPR027417">
    <property type="entry name" value="P-loop_NTPase"/>
</dbReference>
<dbReference type="AlphaFoldDB" id="A0A5C4NG82"/>
<evidence type="ECO:0000256" key="2">
    <source>
        <dbReference type="ARBA" id="ARBA00022741"/>
    </source>
</evidence>
<dbReference type="InterPro" id="IPR004576">
    <property type="entry name" value="Mfd"/>
</dbReference>
<evidence type="ECO:0000256" key="6">
    <source>
        <dbReference type="ARBA" id="ARBA00022840"/>
    </source>
</evidence>
<dbReference type="HAMAP" id="MF_00969">
    <property type="entry name" value="TRCF"/>
    <property type="match status" value="1"/>
</dbReference>
<dbReference type="PANTHER" id="PTHR47964">
    <property type="entry name" value="ATP-DEPENDENT DNA HELICASE HOMOLOG RECG, CHLOROPLASTIC"/>
    <property type="match status" value="1"/>
</dbReference>
<dbReference type="PROSITE" id="PS51194">
    <property type="entry name" value="HELICASE_CTER"/>
    <property type="match status" value="1"/>
</dbReference>
<keyword evidence="1 9" id="KW-0963">Cytoplasm</keyword>
<dbReference type="InterPro" id="IPR014001">
    <property type="entry name" value="Helicase_ATP-bd"/>
</dbReference>
<organism evidence="12 13">
    <name type="scientific">Rubellimicrobium roseum</name>
    <dbReference type="NCBI Taxonomy" id="687525"/>
    <lineage>
        <taxon>Bacteria</taxon>
        <taxon>Pseudomonadati</taxon>
        <taxon>Pseudomonadota</taxon>
        <taxon>Alphaproteobacteria</taxon>
        <taxon>Rhodobacterales</taxon>
        <taxon>Roseobacteraceae</taxon>
        <taxon>Rubellimicrobium</taxon>
    </lineage>
</organism>
<dbReference type="EC" id="3.6.4.-" evidence="9"/>
<dbReference type="GO" id="GO:0005737">
    <property type="term" value="C:cytoplasm"/>
    <property type="evidence" value="ECO:0007669"/>
    <property type="project" value="UniProtKB-SubCell"/>
</dbReference>
<dbReference type="PANTHER" id="PTHR47964:SF1">
    <property type="entry name" value="ATP-DEPENDENT DNA HELICASE HOMOLOG RECG, CHLOROPLASTIC"/>
    <property type="match status" value="1"/>
</dbReference>
<comment type="caution">
    <text evidence="12">The sequence shown here is derived from an EMBL/GenBank/DDBJ whole genome shotgun (WGS) entry which is preliminary data.</text>
</comment>
<dbReference type="EMBL" id="VDFV01000012">
    <property type="protein sequence ID" value="TNC71657.1"/>
    <property type="molecule type" value="Genomic_DNA"/>
</dbReference>
<dbReference type="Gene3D" id="2.40.10.170">
    <property type="match status" value="1"/>
</dbReference>
<dbReference type="InterPro" id="IPR005118">
    <property type="entry name" value="TRCF_C"/>
</dbReference>
<dbReference type="GO" id="GO:0005524">
    <property type="term" value="F:ATP binding"/>
    <property type="evidence" value="ECO:0007669"/>
    <property type="project" value="UniProtKB-UniRule"/>
</dbReference>
<dbReference type="GO" id="GO:0000716">
    <property type="term" value="P:transcription-coupled nucleotide-excision repair, DNA damage recognition"/>
    <property type="evidence" value="ECO:0007669"/>
    <property type="project" value="UniProtKB-UniRule"/>
</dbReference>
<keyword evidence="5 12" id="KW-0347">Helicase</keyword>
<name>A0A5C4NG82_9RHOB</name>
<evidence type="ECO:0000256" key="1">
    <source>
        <dbReference type="ARBA" id="ARBA00022490"/>
    </source>
</evidence>
<dbReference type="Pfam" id="PF00271">
    <property type="entry name" value="Helicase_C"/>
    <property type="match status" value="1"/>
</dbReference>
<dbReference type="Pfam" id="PF02559">
    <property type="entry name" value="CarD_TRCF_RID"/>
    <property type="match status" value="1"/>
</dbReference>
<dbReference type="InterPro" id="IPR011545">
    <property type="entry name" value="DEAD/DEAH_box_helicase_dom"/>
</dbReference>
<protein>
    <recommendedName>
        <fullName evidence="9">Transcription-repair-coupling factor</fullName>
        <shortName evidence="9">TRCF</shortName>
        <ecNumber evidence="9">3.6.4.-</ecNumber>
    </recommendedName>
</protein>
<keyword evidence="3 9" id="KW-0227">DNA damage</keyword>
<sequence length="1078" mass="115354">MGDPVSDDLPFGLEAVRLLARLGEEPGRPLLHVTTGEGRAEALARVLRGALPSSGAVAFPPWDVLPYDWAPPSAQAMGRRMAVLRRLGDPEEAPRLVVTTPAALLQRVPPPGAARALVARVGEPLDAEALRSFCEGTGYIFDERVDEPGEIAVRGEVADVFLAGSDWPYRIELGEVVTEIRRYDPATQLSVEEVRRLAIDAASELPGPADEEEADVAARLPGAYERLATLFDHMEGARLSLAPGARRARDAALTQIAEAFAERSRDDTPARRTPLPERLYLSVEDWDRLAGARDPATLDGAGAEAVPAFAEARRPRAALAGFLEAQATAGRRVIVAGFAGRDRARLSRRLREAWGVAPEPVADWAAALAAPPGTPVAIATGLDEGVVDLRAGVALVAARDVLGSRAGALDPQATAAPWTVEAAELHDEDLVVHMEHGLARLDGLEALEAEGVAGEAIRLDYAEGQHLLVPAAEAGRIWRYGADEGEVALDRLNTASWDKRRAKVAEGLAATARALIAAAEARAATEAPRLVPERAPYERLAARFPFEETPDQARAIAAVLEDLGSGTPMNRLVIGDVGFGKTEVAIRAAAACAFAGRQAAILAPTTVLARQHLSTLRRRFEGLGVEIGHLSRLVTPTEAKRVKAGLKDGSIGIVVGTHALLGKGVEFADLGLMVIDEEQRLGRPDKDRARALVAGAHLLTMTATPIPRTLQSALVGLQDLSVIATPPARRRPIRTLLAERGAEVLRQALGRERRRGGQSFVVVPRVEDIEPVAEELRRLLPRYRLRVAHGQLPAKEIDEVMVGFAEGDGDVLLATSIIESGLDVPRANTMVVLRPDLFGLAQLHQLRGRVGRGGAQAFCYLLTEAGEELPPATMKRLGTLQALDRLGAGMAISAQDLDLRGAGELFGDRQTGHVRLIGLGLYQELLADAIRAARGEPPLHREVEFQAEATGALPAAYIPEEEVRINLYHRLARTRDAGDVERLADEIDDRFGPPPPEVGTLLRTAQIRALARSLGVTRISAGPAAVALDVEDTDRVAEAVAAAGGALEWQDDRLVLRRETASGPERMDLVLEMLEALA</sequence>
<dbReference type="InterPro" id="IPR047112">
    <property type="entry name" value="RecG/Mfd"/>
</dbReference>
<evidence type="ECO:0000256" key="5">
    <source>
        <dbReference type="ARBA" id="ARBA00022806"/>
    </source>
</evidence>
<dbReference type="SMART" id="SM01058">
    <property type="entry name" value="CarD_TRCF"/>
    <property type="match status" value="1"/>
</dbReference>
<feature type="domain" description="Helicase C-terminal" evidence="11">
    <location>
        <begin position="744"/>
        <end position="898"/>
    </location>
</feature>
<evidence type="ECO:0000259" key="11">
    <source>
        <dbReference type="PROSITE" id="PS51194"/>
    </source>
</evidence>
<dbReference type="Gene3D" id="3.40.50.11180">
    <property type="match status" value="1"/>
</dbReference>
<dbReference type="GO" id="GO:0016787">
    <property type="term" value="F:hydrolase activity"/>
    <property type="evidence" value="ECO:0007669"/>
    <property type="project" value="UniProtKB-KW"/>
</dbReference>
<comment type="subcellular location">
    <subcellularLocation>
        <location evidence="9">Cytoplasm</location>
    </subcellularLocation>
</comment>
<evidence type="ECO:0000259" key="10">
    <source>
        <dbReference type="PROSITE" id="PS51192"/>
    </source>
</evidence>
<dbReference type="GO" id="GO:0003684">
    <property type="term" value="F:damaged DNA binding"/>
    <property type="evidence" value="ECO:0007669"/>
    <property type="project" value="InterPro"/>
</dbReference>
<dbReference type="InterPro" id="IPR036101">
    <property type="entry name" value="CarD-like/TRCF_RID_sf"/>
</dbReference>
<evidence type="ECO:0000256" key="9">
    <source>
        <dbReference type="HAMAP-Rule" id="MF_00969"/>
    </source>
</evidence>
<dbReference type="SMART" id="SM00487">
    <property type="entry name" value="DEXDc"/>
    <property type="match status" value="1"/>
</dbReference>
<dbReference type="PROSITE" id="PS51192">
    <property type="entry name" value="HELICASE_ATP_BIND_1"/>
    <property type="match status" value="1"/>
</dbReference>
<keyword evidence="8 9" id="KW-0234">DNA repair</keyword>
<feature type="domain" description="Helicase ATP-binding" evidence="10">
    <location>
        <begin position="562"/>
        <end position="723"/>
    </location>
</feature>
<dbReference type="InterPro" id="IPR003711">
    <property type="entry name" value="CarD-like/TRCF_RID"/>
</dbReference>
<dbReference type="GO" id="GO:0003678">
    <property type="term" value="F:DNA helicase activity"/>
    <property type="evidence" value="ECO:0007669"/>
    <property type="project" value="TreeGrafter"/>
</dbReference>
<dbReference type="InterPro" id="IPR037235">
    <property type="entry name" value="TRCF-like_C_D7"/>
</dbReference>
<comment type="similarity">
    <text evidence="9">In the C-terminal section; belongs to the helicase family. RecG subfamily.</text>
</comment>
<dbReference type="InterPro" id="IPR041471">
    <property type="entry name" value="UvrB_inter"/>
</dbReference>
<evidence type="ECO:0000256" key="7">
    <source>
        <dbReference type="ARBA" id="ARBA00023125"/>
    </source>
</evidence>
<keyword evidence="4 9" id="KW-0378">Hydrolase</keyword>
<dbReference type="GO" id="GO:0006355">
    <property type="term" value="P:regulation of DNA-templated transcription"/>
    <property type="evidence" value="ECO:0007669"/>
    <property type="project" value="UniProtKB-UniRule"/>
</dbReference>
<dbReference type="Proteomes" id="UP000305709">
    <property type="component" value="Unassembled WGS sequence"/>
</dbReference>
<dbReference type="SUPFAM" id="SSF143517">
    <property type="entry name" value="TRCF domain-like"/>
    <property type="match status" value="1"/>
</dbReference>
<comment type="similarity">
    <text evidence="9">In the N-terminal section; belongs to the UvrB family.</text>
</comment>
<dbReference type="SUPFAM" id="SSF141259">
    <property type="entry name" value="CarD-like"/>
    <property type="match status" value="1"/>
</dbReference>
<dbReference type="Gene3D" id="3.90.1150.50">
    <property type="entry name" value="Transcription-repair-coupling factor, D7 domain"/>
    <property type="match status" value="1"/>
</dbReference>
<evidence type="ECO:0000313" key="13">
    <source>
        <dbReference type="Proteomes" id="UP000305709"/>
    </source>
</evidence>
<proteinExistence type="inferred from homology"/>
<dbReference type="Gene3D" id="3.40.50.300">
    <property type="entry name" value="P-loop containing nucleotide triphosphate hydrolases"/>
    <property type="match status" value="2"/>
</dbReference>
<dbReference type="SUPFAM" id="SSF52540">
    <property type="entry name" value="P-loop containing nucleoside triphosphate hydrolases"/>
    <property type="match status" value="2"/>
</dbReference>
<keyword evidence="2 9" id="KW-0547">Nucleotide-binding</keyword>
<dbReference type="SMART" id="SM00982">
    <property type="entry name" value="TRCF"/>
    <property type="match status" value="1"/>
</dbReference>
<accession>A0A5C4NG82</accession>
<keyword evidence="7 9" id="KW-0238">DNA-binding</keyword>
<comment type="function">
    <text evidence="9">Couples transcription and DNA repair by recognizing RNA polymerase (RNAP) stalled at DNA lesions. Mediates ATP-dependent release of RNAP and its truncated transcript from the DNA, and recruitment of nucleotide excision repair machinery to the damaged site.</text>
</comment>
<keyword evidence="6 9" id="KW-0067">ATP-binding</keyword>
<evidence type="ECO:0000256" key="4">
    <source>
        <dbReference type="ARBA" id="ARBA00022801"/>
    </source>
</evidence>
<dbReference type="InterPro" id="IPR001650">
    <property type="entry name" value="Helicase_C-like"/>
</dbReference>